<keyword evidence="2" id="KW-0560">Oxidoreductase</keyword>
<dbReference type="InterPro" id="IPR036291">
    <property type="entry name" value="NAD(P)-bd_dom_sf"/>
</dbReference>
<protein>
    <recommendedName>
        <fullName evidence="6">Short-chain dehydrogenase</fullName>
    </recommendedName>
</protein>
<evidence type="ECO:0008006" key="6">
    <source>
        <dbReference type="Google" id="ProtNLM"/>
    </source>
</evidence>
<dbReference type="PRINTS" id="PR00080">
    <property type="entry name" value="SDRFAMILY"/>
</dbReference>
<evidence type="ECO:0000313" key="5">
    <source>
        <dbReference type="Proteomes" id="UP000033874"/>
    </source>
</evidence>
<name>A0A0M3AMG2_9SPHN</name>
<dbReference type="EMBL" id="LBIC01000012">
    <property type="protein sequence ID" value="KKW90126.1"/>
    <property type="molecule type" value="Genomic_DNA"/>
</dbReference>
<dbReference type="FunFam" id="3.40.50.720:FF:000084">
    <property type="entry name" value="Short-chain dehydrogenase reductase"/>
    <property type="match status" value="1"/>
</dbReference>
<dbReference type="PATRIC" id="fig|56193.3.peg.4639"/>
<keyword evidence="5" id="KW-1185">Reference proteome</keyword>
<dbReference type="Proteomes" id="UP000033874">
    <property type="component" value="Unassembled WGS sequence"/>
</dbReference>
<dbReference type="PRINTS" id="PR00081">
    <property type="entry name" value="GDHRDH"/>
</dbReference>
<dbReference type="Gene3D" id="3.40.50.720">
    <property type="entry name" value="NAD(P)-binding Rossmann-like Domain"/>
    <property type="match status" value="1"/>
</dbReference>
<dbReference type="RefSeq" id="WP_046765747.1">
    <property type="nucleotide sequence ID" value="NZ_LBIC01000012.1"/>
</dbReference>
<dbReference type="STRING" id="56193.YP76_22060"/>
<evidence type="ECO:0000256" key="1">
    <source>
        <dbReference type="ARBA" id="ARBA00006484"/>
    </source>
</evidence>
<dbReference type="PANTHER" id="PTHR24321">
    <property type="entry name" value="DEHYDROGENASES, SHORT CHAIN"/>
    <property type="match status" value="1"/>
</dbReference>
<comment type="similarity">
    <text evidence="1">Belongs to the short-chain dehydrogenases/reductases (SDR) family.</text>
</comment>
<dbReference type="PANTHER" id="PTHR24321:SF8">
    <property type="entry name" value="ESTRADIOL 17-BETA-DEHYDROGENASE 8-RELATED"/>
    <property type="match status" value="1"/>
</dbReference>
<dbReference type="SUPFAM" id="SSF51735">
    <property type="entry name" value="NAD(P)-binding Rossmann-fold domains"/>
    <property type="match status" value="1"/>
</dbReference>
<dbReference type="InterPro" id="IPR002347">
    <property type="entry name" value="SDR_fam"/>
</dbReference>
<accession>A0A0M3AMG2</accession>
<evidence type="ECO:0000313" key="4">
    <source>
        <dbReference type="EMBL" id="KKW90126.1"/>
    </source>
</evidence>
<evidence type="ECO:0000256" key="2">
    <source>
        <dbReference type="ARBA" id="ARBA00023002"/>
    </source>
</evidence>
<gene>
    <name evidence="4" type="ORF">YP76_22060</name>
</gene>
<dbReference type="Pfam" id="PF13561">
    <property type="entry name" value="adh_short_C2"/>
    <property type="match status" value="1"/>
</dbReference>
<dbReference type="AlphaFoldDB" id="A0A0M3AMG2"/>
<reference evidence="4 5" key="1">
    <citation type="submission" date="2015-04" db="EMBL/GenBank/DDBJ databases">
        <title>Genome sequence of aromatic hydrocarbons-degrading Sphingobium chungbukense DJ77.</title>
        <authorList>
            <person name="Kim Y.-C."/>
            <person name="Chae J.-C."/>
        </authorList>
    </citation>
    <scope>NUCLEOTIDE SEQUENCE [LARGE SCALE GENOMIC DNA]</scope>
    <source>
        <strain evidence="4 5">DJ77</strain>
    </source>
</reference>
<dbReference type="CDD" id="cd05233">
    <property type="entry name" value="SDR_c"/>
    <property type="match status" value="1"/>
</dbReference>
<dbReference type="GO" id="GO:0016491">
    <property type="term" value="F:oxidoreductase activity"/>
    <property type="evidence" value="ECO:0007669"/>
    <property type="project" value="UniProtKB-KW"/>
</dbReference>
<proteinExistence type="inferred from homology"/>
<sequence>MSSIVAQEIGIPCTPGLRGKRAIVTGGTQGIGKAVAQRLLASGADVIITGRDERRGNEVRQELSELGSVHYIQQDVASEDGWHRVMSAAAEVLGGLDVLVNNAAASVSQTIAQSSVAEFNAVLQTNLTSVFMGIKFGAELMMQSGGGAIVNLSSVAAGKAHSNLQAYSASKAGLEALTRGAVLEFSENKQNIRINAVRPGYIETDLSVDFLTDIGGSVEGGLAIMVSQHPIGTIGQPMDVAAMIAFLSSDDARFITGGIFSVDGGYQIR</sequence>
<organism evidence="4 5">
    <name type="scientific">Sphingobium chungbukense</name>
    <dbReference type="NCBI Taxonomy" id="56193"/>
    <lineage>
        <taxon>Bacteria</taxon>
        <taxon>Pseudomonadati</taxon>
        <taxon>Pseudomonadota</taxon>
        <taxon>Alphaproteobacteria</taxon>
        <taxon>Sphingomonadales</taxon>
        <taxon>Sphingomonadaceae</taxon>
        <taxon>Sphingobium</taxon>
    </lineage>
</organism>
<comment type="caution">
    <text evidence="4">The sequence shown here is derived from an EMBL/GenBank/DDBJ whole genome shotgun (WGS) entry which is preliminary data.</text>
</comment>
<evidence type="ECO:0000256" key="3">
    <source>
        <dbReference type="ARBA" id="ARBA00051383"/>
    </source>
</evidence>
<comment type="catalytic activity">
    <reaction evidence="3">
        <text>2,5-dichlorocyclohexa-2,5-dien-1,4-diol + NAD(+) = 2,5-dichlorohydroquinone + NADH + H(+)</text>
        <dbReference type="Rhea" id="RHEA:15741"/>
        <dbReference type="ChEBI" id="CHEBI:15378"/>
        <dbReference type="ChEBI" id="CHEBI:27545"/>
        <dbReference type="ChEBI" id="CHEBI:28975"/>
        <dbReference type="ChEBI" id="CHEBI:57540"/>
        <dbReference type="ChEBI" id="CHEBI:57945"/>
    </reaction>
</comment>